<evidence type="ECO:0000256" key="6">
    <source>
        <dbReference type="ARBA" id="ARBA00023242"/>
    </source>
</evidence>
<dbReference type="Proteomes" id="UP001307889">
    <property type="component" value="Chromosome 1"/>
</dbReference>
<dbReference type="SMART" id="SM00485">
    <property type="entry name" value="XPGN"/>
    <property type="match status" value="1"/>
</dbReference>
<dbReference type="CDD" id="cd09868">
    <property type="entry name" value="PIN_XPG_RAD2"/>
    <property type="match status" value="1"/>
</dbReference>
<feature type="domain" description="XPG N-terminal" evidence="7">
    <location>
        <begin position="1"/>
        <end position="97"/>
    </location>
</feature>
<proteinExistence type="inferred from homology"/>
<sequence length="286" mass="32432">MGVHGLWKLIDKAGRPIPVETLENKVLAVDVSIWLYQLVRGFDSSARPGGSAFLLGLFHRICKLLFYRIKPVFVFDGGVPSLKKKTIAARQKGRRKAGESFEKVRQQLLENLIKQQALGDVLGEKVKIPKQFSSRQDELFWLPTKDETSREDADELKEEIESDDEPVANKLFGDLNSVDIESEDFLKLPADVRHDILTDLKETRKLNSWARIHLMPEEADDFSSYQMGRLLNRRAVQAGLEKAEQELGTRGLTIHDLTNLLTEQGIDLSQRIASNNSTRFVYASRA</sequence>
<dbReference type="InterPro" id="IPR006085">
    <property type="entry name" value="XPG_DNA_repair_N"/>
</dbReference>
<dbReference type="InterPro" id="IPR001044">
    <property type="entry name" value="XPG/Rad2_eukaryotes"/>
</dbReference>
<evidence type="ECO:0000313" key="9">
    <source>
        <dbReference type="Proteomes" id="UP001307889"/>
    </source>
</evidence>
<dbReference type="Gene3D" id="3.40.50.1010">
    <property type="entry name" value="5'-nuclease"/>
    <property type="match status" value="1"/>
</dbReference>
<dbReference type="PANTHER" id="PTHR16171">
    <property type="entry name" value="DNA REPAIR PROTEIN COMPLEMENTING XP-G CELLS-RELATED"/>
    <property type="match status" value="1"/>
</dbReference>
<dbReference type="EMBL" id="AP028909">
    <property type="protein sequence ID" value="BES88363.1"/>
    <property type="molecule type" value="Genomic_DNA"/>
</dbReference>
<evidence type="ECO:0000256" key="2">
    <source>
        <dbReference type="ARBA" id="ARBA00005283"/>
    </source>
</evidence>
<dbReference type="PROSITE" id="PS00841">
    <property type="entry name" value="XPG_1"/>
    <property type="match status" value="1"/>
</dbReference>
<dbReference type="InterPro" id="IPR029060">
    <property type="entry name" value="PIN-like_dom_sf"/>
</dbReference>
<comment type="similarity">
    <text evidence="2">Belongs to the XPG/RAD2 endonuclease family. XPG subfamily.</text>
</comment>
<evidence type="ECO:0000259" key="7">
    <source>
        <dbReference type="SMART" id="SM00485"/>
    </source>
</evidence>
<dbReference type="Pfam" id="PF00752">
    <property type="entry name" value="XPG_N"/>
    <property type="match status" value="1"/>
</dbReference>
<dbReference type="InterPro" id="IPR006084">
    <property type="entry name" value="XPG/Rad2"/>
</dbReference>
<accession>A0ABN7A7V6</accession>
<dbReference type="InterPro" id="IPR019974">
    <property type="entry name" value="XPG_CS"/>
</dbReference>
<keyword evidence="3" id="KW-0378">Hydrolase</keyword>
<keyword evidence="4" id="KW-0227">DNA damage</keyword>
<gene>
    <name evidence="8" type="ORF">NTJ_01170</name>
</gene>
<evidence type="ECO:0000256" key="1">
    <source>
        <dbReference type="ARBA" id="ARBA00004123"/>
    </source>
</evidence>
<evidence type="ECO:0000256" key="3">
    <source>
        <dbReference type="ARBA" id="ARBA00022759"/>
    </source>
</evidence>
<evidence type="ECO:0000313" key="8">
    <source>
        <dbReference type="EMBL" id="BES88363.1"/>
    </source>
</evidence>
<organism evidence="8 9">
    <name type="scientific">Nesidiocoris tenuis</name>
    <dbReference type="NCBI Taxonomy" id="355587"/>
    <lineage>
        <taxon>Eukaryota</taxon>
        <taxon>Metazoa</taxon>
        <taxon>Ecdysozoa</taxon>
        <taxon>Arthropoda</taxon>
        <taxon>Hexapoda</taxon>
        <taxon>Insecta</taxon>
        <taxon>Pterygota</taxon>
        <taxon>Neoptera</taxon>
        <taxon>Paraneoptera</taxon>
        <taxon>Hemiptera</taxon>
        <taxon>Heteroptera</taxon>
        <taxon>Panheteroptera</taxon>
        <taxon>Cimicomorpha</taxon>
        <taxon>Miridae</taxon>
        <taxon>Dicyphina</taxon>
        <taxon>Nesidiocoris</taxon>
    </lineage>
</organism>
<dbReference type="PRINTS" id="PR00853">
    <property type="entry name" value="XPGRADSUPER"/>
</dbReference>
<dbReference type="SUPFAM" id="SSF88723">
    <property type="entry name" value="PIN domain-like"/>
    <property type="match status" value="1"/>
</dbReference>
<dbReference type="PRINTS" id="PR00066">
    <property type="entry name" value="XRODRMPGMNTG"/>
</dbReference>
<comment type="subcellular location">
    <subcellularLocation>
        <location evidence="1">Nucleus</location>
    </subcellularLocation>
</comment>
<evidence type="ECO:0000256" key="4">
    <source>
        <dbReference type="ARBA" id="ARBA00022763"/>
    </source>
</evidence>
<keyword evidence="6" id="KW-0539">Nucleus</keyword>
<protein>
    <submittedName>
        <fullName evidence="8">XPGN</fullName>
    </submittedName>
</protein>
<reference evidence="8 9" key="1">
    <citation type="submission" date="2023-09" db="EMBL/GenBank/DDBJ databases">
        <title>Nesidiocoris tenuis whole genome shotgun sequence.</title>
        <authorList>
            <person name="Shibata T."/>
            <person name="Shimoda M."/>
            <person name="Kobayashi T."/>
            <person name="Uehara T."/>
        </authorList>
    </citation>
    <scope>NUCLEOTIDE SEQUENCE [LARGE SCALE GENOMIC DNA]</scope>
    <source>
        <strain evidence="8 9">Japan</strain>
    </source>
</reference>
<keyword evidence="3" id="KW-0540">Nuclease</keyword>
<keyword evidence="9" id="KW-1185">Reference proteome</keyword>
<evidence type="ECO:0000256" key="5">
    <source>
        <dbReference type="ARBA" id="ARBA00023204"/>
    </source>
</evidence>
<keyword evidence="3" id="KW-0255">Endonuclease</keyword>
<name>A0ABN7A7V6_9HEMI</name>
<dbReference type="PANTHER" id="PTHR16171:SF7">
    <property type="entry name" value="DNA REPAIR PROTEIN RAD2"/>
    <property type="match status" value="1"/>
</dbReference>
<keyword evidence="5" id="KW-0234">DNA repair</keyword>